<feature type="transmembrane region" description="Helical" evidence="11">
    <location>
        <begin position="260"/>
        <end position="280"/>
    </location>
</feature>
<dbReference type="GO" id="GO:0005886">
    <property type="term" value="C:plasma membrane"/>
    <property type="evidence" value="ECO:0007669"/>
    <property type="project" value="TreeGrafter"/>
</dbReference>
<feature type="compositionally biased region" description="Polar residues" evidence="10">
    <location>
        <begin position="1078"/>
        <end position="1092"/>
    </location>
</feature>
<name>A0A5B0M8Y1_PUCGR</name>
<dbReference type="Pfam" id="PF02386">
    <property type="entry name" value="TrkH"/>
    <property type="match status" value="1"/>
</dbReference>
<feature type="region of interest" description="Disordered" evidence="10">
    <location>
        <begin position="1254"/>
        <end position="1302"/>
    </location>
</feature>
<keyword evidence="8" id="KW-0406">Ion transport</keyword>
<feature type="transmembrane region" description="Helical" evidence="11">
    <location>
        <begin position="1002"/>
        <end position="1022"/>
    </location>
</feature>
<keyword evidence="13" id="KW-1185">Reference proteome</keyword>
<comment type="similarity">
    <text evidence="2">Belongs to the TrkH potassium transport family.</text>
</comment>
<feature type="compositionally biased region" description="Basic and acidic residues" evidence="10">
    <location>
        <begin position="1050"/>
        <end position="1060"/>
    </location>
</feature>
<feature type="compositionally biased region" description="Basic and acidic residues" evidence="10">
    <location>
        <begin position="1273"/>
        <end position="1288"/>
    </location>
</feature>
<dbReference type="InterPro" id="IPR051143">
    <property type="entry name" value="TrkH_K-transport"/>
</dbReference>
<evidence type="ECO:0000256" key="10">
    <source>
        <dbReference type="SAM" id="MobiDB-lite"/>
    </source>
</evidence>
<dbReference type="OrthoDB" id="9999863at2759"/>
<sequence length="1302" mass="145452">MQNRPFGSSSSKTPNPTLNDAIQSTESRVGAIEDKIRKLDAELIRYEDSMMNLKEAPEKAAMQQKVMKVLKQKKLYDSQLSQLQQQTFDMEQAYVTTENPRNTFATVDAMKQAKKEVPKQPSKIESITSDMEDLIEQANEVQIPSIRPSSLTPPAPLPAPSQLRKSRRTPLLRGLTYWRISPWMRRWIGCDLNFYRCHLLAFIFIPFIFAIIFYLAHNINQSEAQRPLFIDSLFMCHSAMTMTGLNTIPLASLNRFQQALLYILMSIGSTTMISMIMIYIRLMAFKQRFKVILNSSTPLAISHPIPMCGTPPQLKFPENSLDGGPHHRPNLNPSRSVEEVQKLDAAVPETKDAPSNLSALPGDTIEQLTPNLPSPTAHLKSLHQLGLGTIQLVDSPENSPLSVSHHPNRTGQYPRRPAFLRRNSDGGVIGARSSASDIQPALHSSQLGSDALLPILKSSPIIFNNLLSNHLTFEKSTRQNTRANRNGDFFPRSSTLDQPPSFPRNGVSQSHSRDRSLTFALQQAPTNFEHQAVADRGRPLHRRRMGDNVEVSPFSHANSIHPNRCERPSLLPGQLGWIAGTEPEPISPRAEAQTFQQWNPNGVARGVAPESDLDGLRRRIKPMRSIPGAQGTQHHRQQSGSVPAGSHRYIPRQHSISGHSGLAPLCRRRSSLTGLPRTSSTTDFGGFPNPVLVLLKRLGRLLRGSVKESKHSLEFVRTSSLAGPAFDQKERHKLAEWLFGHGAGMISERIQEVKTVSYIKFNAIVGRNSNFLTLTSAQEEELGGLEYRALSMLLKVVIGYWIIFQLVAILILIPYLETPTGNRRFSEVFDGPGGTDRVWYAIWITCSAFTNGGMSLIDAGFTVFHGGYLLMLVCSALIVAGNTGYPIILRAIIWTLSKICPDSTAEEQKKVGGGKKEVLNFLLDHPRRCFVYLFPSRQTWYLFFILLLLTFTDWFFFLILDIGNPKIESIPIGTRIIVGLLQSLSVRAAGFSTISLGDLAPAVQVLFTIMMYIAVYPIAISIRATNVYEERSLGIYHLDEELDQESDEDHEMHADDRGRDGYQTGPSEHPLNLDNLPHSFSSAHDETPNSNMTLRNKREKSWISHPHRFSSNLERHHSRLARSENPDALDRQSDSGSRTSAPSYLALHIRKQLAFDIWWLALAVWCICIAERSKIVSAQATDSPSFSIFSIMFEVISAYGTIGLSVGLPDSPTSMVGGFSTFSKLVVIAVMLRGRHRGLPIAIDRAVILPYDKSSPDDHAQPENEELIEDEGDHIRPDESPEIQDGHHSQLFNQKPPDLESQ</sequence>
<dbReference type="PANTHER" id="PTHR31064">
    <property type="entry name" value="POTASSIUM TRANSPORT PROTEIN DDB_G0292412-RELATED"/>
    <property type="match status" value="1"/>
</dbReference>
<dbReference type="GO" id="GO:0007034">
    <property type="term" value="P:vacuolar transport"/>
    <property type="evidence" value="ECO:0007669"/>
    <property type="project" value="InterPro"/>
</dbReference>
<feature type="compositionally biased region" description="Basic and acidic residues" evidence="10">
    <location>
        <begin position="1121"/>
        <end position="1133"/>
    </location>
</feature>
<feature type="region of interest" description="Disordered" evidence="10">
    <location>
        <begin position="397"/>
        <end position="419"/>
    </location>
</feature>
<evidence type="ECO:0000256" key="8">
    <source>
        <dbReference type="ARBA" id="ARBA00023065"/>
    </source>
</evidence>
<evidence type="ECO:0000256" key="3">
    <source>
        <dbReference type="ARBA" id="ARBA00022448"/>
    </source>
</evidence>
<keyword evidence="3" id="KW-0813">Transport</keyword>
<evidence type="ECO:0000313" key="12">
    <source>
        <dbReference type="EMBL" id="KAA1073225.1"/>
    </source>
</evidence>
<feature type="transmembrane region" description="Helical" evidence="11">
    <location>
        <begin position="1214"/>
        <end position="1232"/>
    </location>
</feature>
<feature type="transmembrane region" description="Helical" evidence="11">
    <location>
        <begin position="940"/>
        <end position="960"/>
    </location>
</feature>
<accession>A0A5B0M8Y1</accession>
<feature type="transmembrane region" description="Helical" evidence="11">
    <location>
        <begin position="838"/>
        <end position="857"/>
    </location>
</feature>
<keyword evidence="9 11" id="KW-0472">Membrane</keyword>
<dbReference type="Pfam" id="PF03357">
    <property type="entry name" value="Snf7"/>
    <property type="match status" value="1"/>
</dbReference>
<dbReference type="InterPro" id="IPR003445">
    <property type="entry name" value="Cat_transpt"/>
</dbReference>
<organism evidence="12 13">
    <name type="scientific">Puccinia graminis f. sp. tritici</name>
    <dbReference type="NCBI Taxonomy" id="56615"/>
    <lineage>
        <taxon>Eukaryota</taxon>
        <taxon>Fungi</taxon>
        <taxon>Dikarya</taxon>
        <taxon>Basidiomycota</taxon>
        <taxon>Pucciniomycotina</taxon>
        <taxon>Pucciniomycetes</taxon>
        <taxon>Pucciniales</taxon>
        <taxon>Pucciniaceae</taxon>
        <taxon>Puccinia</taxon>
    </lineage>
</organism>
<dbReference type="EMBL" id="VSWC01000158">
    <property type="protein sequence ID" value="KAA1073225.1"/>
    <property type="molecule type" value="Genomic_DNA"/>
</dbReference>
<reference evidence="12 13" key="1">
    <citation type="submission" date="2019-05" db="EMBL/GenBank/DDBJ databases">
        <title>Emergence of the Ug99 lineage of the wheat stem rust pathogen through somatic hybridization.</title>
        <authorList>
            <person name="Li F."/>
            <person name="Upadhyaya N.M."/>
            <person name="Sperschneider J."/>
            <person name="Matny O."/>
            <person name="Nguyen-Phuc H."/>
            <person name="Mago R."/>
            <person name="Raley C."/>
            <person name="Miller M.E."/>
            <person name="Silverstein K.A.T."/>
            <person name="Henningsen E."/>
            <person name="Hirsch C.D."/>
            <person name="Visser B."/>
            <person name="Pretorius Z.A."/>
            <person name="Steffenson B.J."/>
            <person name="Schwessinger B."/>
            <person name="Dodds P.N."/>
            <person name="Figueroa M."/>
        </authorList>
    </citation>
    <scope>NUCLEOTIDE SEQUENCE [LARGE SCALE GENOMIC DNA]</scope>
    <source>
        <strain evidence="12">21-0</strain>
    </source>
</reference>
<evidence type="ECO:0000256" key="9">
    <source>
        <dbReference type="ARBA" id="ARBA00023136"/>
    </source>
</evidence>
<feature type="transmembrane region" description="Helical" evidence="11">
    <location>
        <begin position="797"/>
        <end position="816"/>
    </location>
</feature>
<dbReference type="GO" id="GO:0140107">
    <property type="term" value="F:high-affinity potassium ion transmembrane transporter activity"/>
    <property type="evidence" value="ECO:0007669"/>
    <property type="project" value="TreeGrafter"/>
</dbReference>
<evidence type="ECO:0000256" key="4">
    <source>
        <dbReference type="ARBA" id="ARBA00022538"/>
    </source>
</evidence>
<evidence type="ECO:0000256" key="2">
    <source>
        <dbReference type="ARBA" id="ARBA00009137"/>
    </source>
</evidence>
<evidence type="ECO:0000313" key="13">
    <source>
        <dbReference type="Proteomes" id="UP000324748"/>
    </source>
</evidence>
<feature type="transmembrane region" description="Helical" evidence="11">
    <location>
        <begin position="228"/>
        <end position="248"/>
    </location>
</feature>
<feature type="transmembrane region" description="Helical" evidence="11">
    <location>
        <begin position="199"/>
        <end position="216"/>
    </location>
</feature>
<proteinExistence type="inferred from homology"/>
<protein>
    <submittedName>
        <fullName evidence="12">Low affinity potassium transporter</fullName>
    </submittedName>
</protein>
<feature type="region of interest" description="Disordered" evidence="10">
    <location>
        <begin position="1114"/>
        <end position="1139"/>
    </location>
</feature>
<dbReference type="PIRSF" id="PIRSF002450">
    <property type="entry name" value="K+_transpter_TRK"/>
    <property type="match status" value="1"/>
</dbReference>
<keyword evidence="4" id="KW-0633">Potassium transport</keyword>
<feature type="region of interest" description="Disordered" evidence="10">
    <location>
        <begin position="624"/>
        <end position="663"/>
    </location>
</feature>
<evidence type="ECO:0000256" key="5">
    <source>
        <dbReference type="ARBA" id="ARBA00022692"/>
    </source>
</evidence>
<feature type="region of interest" description="Disordered" evidence="10">
    <location>
        <begin position="1043"/>
        <end position="1092"/>
    </location>
</feature>
<gene>
    <name evidence="12" type="primary">TRK1_2</name>
    <name evidence="12" type="ORF">PGT21_004405</name>
</gene>
<dbReference type="NCBIfam" id="TIGR00934">
    <property type="entry name" value="2a38euk"/>
    <property type="match status" value="1"/>
</dbReference>
<dbReference type="GO" id="GO:1990573">
    <property type="term" value="P:potassium ion import across plasma membrane"/>
    <property type="evidence" value="ECO:0007669"/>
    <property type="project" value="TreeGrafter"/>
</dbReference>
<dbReference type="GO" id="GO:0030007">
    <property type="term" value="P:intracellular potassium ion homeostasis"/>
    <property type="evidence" value="ECO:0007669"/>
    <property type="project" value="TreeGrafter"/>
</dbReference>
<feature type="transmembrane region" description="Helical" evidence="11">
    <location>
        <begin position="1186"/>
        <end position="1208"/>
    </location>
</feature>
<feature type="compositionally biased region" description="Acidic residues" evidence="10">
    <location>
        <begin position="1263"/>
        <end position="1272"/>
    </location>
</feature>
<keyword evidence="6" id="KW-0630">Potassium</keyword>
<dbReference type="PANTHER" id="PTHR31064:SF30">
    <property type="entry name" value="HIGH-AFFINITY POTASSIUM TRANSPORT PROTEIN-RELATED"/>
    <property type="match status" value="1"/>
</dbReference>
<comment type="subcellular location">
    <subcellularLocation>
        <location evidence="1">Membrane</location>
        <topology evidence="1">Multi-pass membrane protein</topology>
    </subcellularLocation>
</comment>
<evidence type="ECO:0000256" key="11">
    <source>
        <dbReference type="SAM" id="Phobius"/>
    </source>
</evidence>
<feature type="region of interest" description="Disordered" evidence="10">
    <location>
        <begin position="477"/>
        <end position="515"/>
    </location>
</feature>
<dbReference type="InterPro" id="IPR005024">
    <property type="entry name" value="Snf7_fam"/>
</dbReference>
<keyword evidence="5 11" id="KW-0812">Transmembrane</keyword>
<dbReference type="Proteomes" id="UP000324748">
    <property type="component" value="Unassembled WGS sequence"/>
</dbReference>
<comment type="caution">
    <text evidence="12">The sequence shown here is derived from an EMBL/GenBank/DDBJ whole genome shotgun (WGS) entry which is preliminary data.</text>
</comment>
<feature type="transmembrane region" description="Helical" evidence="11">
    <location>
        <begin position="869"/>
        <end position="888"/>
    </location>
</feature>
<keyword evidence="7 11" id="KW-1133">Transmembrane helix</keyword>
<feature type="region of interest" description="Disordered" evidence="10">
    <location>
        <begin position="317"/>
        <end position="337"/>
    </location>
</feature>
<dbReference type="InterPro" id="IPR015958">
    <property type="entry name" value="Trk1_fungi"/>
</dbReference>
<feature type="region of interest" description="Disordered" evidence="10">
    <location>
        <begin position="1"/>
        <end position="27"/>
    </location>
</feature>
<dbReference type="InterPro" id="IPR004773">
    <property type="entry name" value="K/Na_transp_Trk1/HKT1"/>
</dbReference>
<evidence type="ECO:0000256" key="1">
    <source>
        <dbReference type="ARBA" id="ARBA00004141"/>
    </source>
</evidence>
<evidence type="ECO:0000256" key="7">
    <source>
        <dbReference type="ARBA" id="ARBA00022989"/>
    </source>
</evidence>
<evidence type="ECO:0000256" key="6">
    <source>
        <dbReference type="ARBA" id="ARBA00022958"/>
    </source>
</evidence>